<evidence type="ECO:0000256" key="1">
    <source>
        <dbReference type="SAM" id="MobiDB-lite"/>
    </source>
</evidence>
<protein>
    <submittedName>
        <fullName evidence="3">DNA topoisomerase I</fullName>
        <ecNumber evidence="3">5.99.1.2</ecNumber>
    </submittedName>
</protein>
<dbReference type="InterPro" id="IPR023405">
    <property type="entry name" value="Topo_IA_core_domain"/>
</dbReference>
<feature type="region of interest" description="Disordered" evidence="1">
    <location>
        <begin position="36"/>
        <end position="56"/>
    </location>
</feature>
<dbReference type="InterPro" id="IPR000380">
    <property type="entry name" value="Topo_IA"/>
</dbReference>
<evidence type="ECO:0000259" key="2">
    <source>
        <dbReference type="PROSITE" id="PS50880"/>
    </source>
</evidence>
<dbReference type="AlphaFoldDB" id="A0A377XR47"/>
<organism evidence="3 4">
    <name type="scientific">Klebsiella pneumoniae</name>
    <dbReference type="NCBI Taxonomy" id="573"/>
    <lineage>
        <taxon>Bacteria</taxon>
        <taxon>Pseudomonadati</taxon>
        <taxon>Pseudomonadota</taxon>
        <taxon>Gammaproteobacteria</taxon>
        <taxon>Enterobacterales</taxon>
        <taxon>Enterobacteriaceae</taxon>
        <taxon>Klebsiella/Raoultella group</taxon>
        <taxon>Klebsiella</taxon>
        <taxon>Klebsiella pneumoniae complex</taxon>
    </lineage>
</organism>
<dbReference type="InterPro" id="IPR006171">
    <property type="entry name" value="TOPRIM_dom"/>
</dbReference>
<dbReference type="EC" id="5.99.1.2" evidence="3"/>
<dbReference type="PANTHER" id="PTHR42785">
    <property type="entry name" value="DNA TOPOISOMERASE, TYPE IA, CORE"/>
    <property type="match status" value="1"/>
</dbReference>
<proteinExistence type="predicted"/>
<feature type="domain" description="Toprim" evidence="2">
    <location>
        <begin position="3"/>
        <end position="56"/>
    </location>
</feature>
<sequence>MGKALVIVESPAKAKTINKYLGNDYVVKSSVGHIRDLPTSGSASKKSAGLYRHQRG</sequence>
<reference evidence="3 4" key="1">
    <citation type="submission" date="2018-06" db="EMBL/GenBank/DDBJ databases">
        <authorList>
            <consortium name="Pathogen Informatics"/>
            <person name="Doyle S."/>
        </authorList>
    </citation>
    <scope>NUCLEOTIDE SEQUENCE [LARGE SCALE GENOMIC DNA]</scope>
    <source>
        <strain evidence="3 4">NCTC5047</strain>
    </source>
</reference>
<keyword evidence="3" id="KW-0413">Isomerase</keyword>
<dbReference type="GO" id="GO:0003917">
    <property type="term" value="F:DNA topoisomerase type I (single strand cut, ATP-independent) activity"/>
    <property type="evidence" value="ECO:0007669"/>
    <property type="project" value="InterPro"/>
</dbReference>
<dbReference type="GO" id="GO:0003677">
    <property type="term" value="F:DNA binding"/>
    <property type="evidence" value="ECO:0007669"/>
    <property type="project" value="InterPro"/>
</dbReference>
<dbReference type="PROSITE" id="PS50880">
    <property type="entry name" value="TOPRIM"/>
    <property type="match status" value="1"/>
</dbReference>
<dbReference type="Pfam" id="PF01751">
    <property type="entry name" value="Toprim"/>
    <property type="match status" value="1"/>
</dbReference>
<dbReference type="Gene3D" id="3.40.50.140">
    <property type="match status" value="1"/>
</dbReference>
<evidence type="ECO:0000313" key="4">
    <source>
        <dbReference type="Proteomes" id="UP000254340"/>
    </source>
</evidence>
<evidence type="ECO:0000313" key="3">
    <source>
        <dbReference type="EMBL" id="STT86059.1"/>
    </source>
</evidence>
<dbReference type="Proteomes" id="UP000254340">
    <property type="component" value="Unassembled WGS sequence"/>
</dbReference>
<dbReference type="PANTHER" id="PTHR42785:SF1">
    <property type="entry name" value="DNA TOPOISOMERASE"/>
    <property type="match status" value="1"/>
</dbReference>
<dbReference type="GO" id="GO:0006265">
    <property type="term" value="P:DNA topological change"/>
    <property type="evidence" value="ECO:0007669"/>
    <property type="project" value="InterPro"/>
</dbReference>
<dbReference type="EMBL" id="UGLH01000006">
    <property type="protein sequence ID" value="STT86059.1"/>
    <property type="molecule type" value="Genomic_DNA"/>
</dbReference>
<dbReference type="SUPFAM" id="SSF56712">
    <property type="entry name" value="Prokaryotic type I DNA topoisomerase"/>
    <property type="match status" value="1"/>
</dbReference>
<name>A0A377XR47_KLEPN</name>
<gene>
    <name evidence="3" type="primary">topA_2</name>
    <name evidence="3" type="ORF">NCTC5047_07154</name>
</gene>
<accession>A0A377XR47</accession>